<dbReference type="CDD" id="cd07043">
    <property type="entry name" value="STAS_anti-anti-sigma_factors"/>
    <property type="match status" value="1"/>
</dbReference>
<evidence type="ECO:0000313" key="3">
    <source>
        <dbReference type="Proteomes" id="UP001519310"/>
    </source>
</evidence>
<dbReference type="Gene3D" id="3.30.750.24">
    <property type="entry name" value="STAS domain"/>
    <property type="match status" value="1"/>
</dbReference>
<dbReference type="EMBL" id="JAGGLQ010000001">
    <property type="protein sequence ID" value="MBP2034893.1"/>
    <property type="molecule type" value="Genomic_DNA"/>
</dbReference>
<dbReference type="Pfam" id="PF01740">
    <property type="entry name" value="STAS"/>
    <property type="match status" value="1"/>
</dbReference>
<name>A0ABS4KXX9_STRAV</name>
<gene>
    <name evidence="2" type="ORF">J2Z77_000677</name>
</gene>
<evidence type="ECO:0000313" key="2">
    <source>
        <dbReference type="EMBL" id="MBP2034893.1"/>
    </source>
</evidence>
<protein>
    <submittedName>
        <fullName evidence="2">Anti-anti-sigma factor</fullName>
    </submittedName>
</protein>
<proteinExistence type="predicted"/>
<accession>A0ABS4KXX9</accession>
<feature type="domain" description="STAS" evidence="1">
    <location>
        <begin position="21"/>
        <end position="92"/>
    </location>
</feature>
<dbReference type="SUPFAM" id="SSF52091">
    <property type="entry name" value="SpoIIaa-like"/>
    <property type="match status" value="1"/>
</dbReference>
<dbReference type="InterPro" id="IPR036513">
    <property type="entry name" value="STAS_dom_sf"/>
</dbReference>
<evidence type="ECO:0000259" key="1">
    <source>
        <dbReference type="PROSITE" id="PS50801"/>
    </source>
</evidence>
<keyword evidence="3" id="KW-1185">Reference proteome</keyword>
<comment type="caution">
    <text evidence="2">The sequence shown here is derived from an EMBL/GenBank/DDBJ whole genome shotgun (WGS) entry which is preliminary data.</text>
</comment>
<reference evidence="2 3" key="1">
    <citation type="submission" date="2021-03" db="EMBL/GenBank/DDBJ databases">
        <title>Genomic Encyclopedia of Type Strains, Phase IV (KMG-IV): sequencing the most valuable type-strain genomes for metagenomic binning, comparative biology and taxonomic classification.</title>
        <authorList>
            <person name="Goeker M."/>
        </authorList>
    </citation>
    <scope>NUCLEOTIDE SEQUENCE [LARGE SCALE GENOMIC DNA]</scope>
    <source>
        <strain evidence="2 3">DSM 40526</strain>
    </source>
</reference>
<dbReference type="PROSITE" id="PS50801">
    <property type="entry name" value="STAS"/>
    <property type="match status" value="1"/>
</dbReference>
<dbReference type="RefSeq" id="WP_189965611.1">
    <property type="nucleotide sequence ID" value="NZ_BMVL01000002.1"/>
</dbReference>
<organism evidence="2 3">
    <name type="scientific">Streptomyces avidinii</name>
    <dbReference type="NCBI Taxonomy" id="1895"/>
    <lineage>
        <taxon>Bacteria</taxon>
        <taxon>Bacillati</taxon>
        <taxon>Actinomycetota</taxon>
        <taxon>Actinomycetes</taxon>
        <taxon>Kitasatosporales</taxon>
        <taxon>Streptomycetaceae</taxon>
        <taxon>Streptomyces</taxon>
    </lineage>
</organism>
<dbReference type="InterPro" id="IPR002645">
    <property type="entry name" value="STAS_dom"/>
</dbReference>
<sequence>MERDFRIVTRRFGPTVHLAPDGELDLDSRPVLEEVLSVLDENVVVVVCDMTRLRFLDVTGLHALHDLALRLHDRGLAFFAFGWQAQPRRLLDIVDSLYPYSEAGSEPTAMLRRCLRDAAASQRAAGTEAARANAVVHGTPQAG</sequence>
<dbReference type="Proteomes" id="UP001519310">
    <property type="component" value="Unassembled WGS sequence"/>
</dbReference>